<evidence type="ECO:0000256" key="3">
    <source>
        <dbReference type="ARBA" id="ARBA00022912"/>
    </source>
</evidence>
<evidence type="ECO:0000313" key="8">
    <source>
        <dbReference type="Proteomes" id="UP000670947"/>
    </source>
</evidence>
<keyword evidence="8" id="KW-1185">Reference proteome</keyword>
<dbReference type="InterPro" id="IPR016195">
    <property type="entry name" value="Pol/histidinol_Pase-like"/>
</dbReference>
<proteinExistence type="inferred from homology"/>
<dbReference type="Pfam" id="PF19567">
    <property type="entry name" value="CpsB_CapC"/>
    <property type="match status" value="1"/>
</dbReference>
<dbReference type="SUPFAM" id="SSF89550">
    <property type="entry name" value="PHP domain-like"/>
    <property type="match status" value="1"/>
</dbReference>
<name>A0ABS3WI59_9BACL</name>
<dbReference type="Gene3D" id="3.20.20.140">
    <property type="entry name" value="Metal-dependent hydrolases"/>
    <property type="match status" value="1"/>
</dbReference>
<feature type="coiled-coil region" evidence="6">
    <location>
        <begin position="214"/>
        <end position="241"/>
    </location>
</feature>
<dbReference type="PANTHER" id="PTHR39181">
    <property type="entry name" value="TYROSINE-PROTEIN PHOSPHATASE YWQE"/>
    <property type="match status" value="1"/>
</dbReference>
<gene>
    <name evidence="7" type="ORF">I8J29_26875</name>
</gene>
<evidence type="ECO:0000256" key="1">
    <source>
        <dbReference type="ARBA" id="ARBA00005750"/>
    </source>
</evidence>
<protein>
    <recommendedName>
        <fullName evidence="5">Tyrosine-protein phosphatase</fullName>
        <ecNumber evidence="5">3.1.3.48</ecNumber>
    </recommendedName>
</protein>
<evidence type="ECO:0000256" key="2">
    <source>
        <dbReference type="ARBA" id="ARBA00022801"/>
    </source>
</evidence>
<dbReference type="EMBL" id="JAGGDJ010000040">
    <property type="protein sequence ID" value="MBO7747820.1"/>
    <property type="molecule type" value="Genomic_DNA"/>
</dbReference>
<sequence length="251" mass="28470">MVEIHSHILPSIDDGARSKNEAVEMAVQAVNQGIHAIIATPHHGNGVFETPPSVVNQSVGALNELFQRQGLPVAVYSGQEIRVHDGLLDEWEHNGLLTLAGSRYILLELPSNHVPGYFMDMLYEFAIRGIIPVIAHPERNKVVSANPDLVRDWIEKGALCQLTSQSLTGYFGRKVQKLSFQLYNRRMIHFVSSDAHSSLDRTFSLQEAYTLIGRRMGKREVERLRNNAERLLRNEEILAETPKKKRRLLFR</sequence>
<dbReference type="InterPro" id="IPR016667">
    <property type="entry name" value="Caps_polysacc_synth_CpsB/CapC"/>
</dbReference>
<dbReference type="PANTHER" id="PTHR39181:SF1">
    <property type="entry name" value="TYROSINE-PROTEIN PHOSPHATASE YWQE"/>
    <property type="match status" value="1"/>
</dbReference>
<evidence type="ECO:0000313" key="7">
    <source>
        <dbReference type="EMBL" id="MBO7747820.1"/>
    </source>
</evidence>
<evidence type="ECO:0000256" key="6">
    <source>
        <dbReference type="SAM" id="Coils"/>
    </source>
</evidence>
<evidence type="ECO:0000256" key="5">
    <source>
        <dbReference type="PIRNR" id="PIRNR016557"/>
    </source>
</evidence>
<dbReference type="RefSeq" id="WP_208850447.1">
    <property type="nucleotide sequence ID" value="NZ_JAGGDJ010000040.1"/>
</dbReference>
<organism evidence="7 8">
    <name type="scientific">Paenibacillus artemisiicola</name>
    <dbReference type="NCBI Taxonomy" id="1172618"/>
    <lineage>
        <taxon>Bacteria</taxon>
        <taxon>Bacillati</taxon>
        <taxon>Bacillota</taxon>
        <taxon>Bacilli</taxon>
        <taxon>Bacillales</taxon>
        <taxon>Paenibacillaceae</taxon>
        <taxon>Paenibacillus</taxon>
    </lineage>
</organism>
<dbReference type="EC" id="3.1.3.48" evidence="5"/>
<comment type="similarity">
    <text evidence="1 5">Belongs to the metallo-dependent hydrolases superfamily. CpsB/CapC family.</text>
</comment>
<dbReference type="PIRSF" id="PIRSF016557">
    <property type="entry name" value="Caps_synth_CpsB"/>
    <property type="match status" value="1"/>
</dbReference>
<keyword evidence="2 5" id="KW-0378">Hydrolase</keyword>
<keyword evidence="3 5" id="KW-0904">Protein phosphatase</keyword>
<reference evidence="7 8" key="1">
    <citation type="submission" date="2021-03" db="EMBL/GenBank/DDBJ databases">
        <title>Paenibacillus artemisicola MWE-103 whole genome sequence.</title>
        <authorList>
            <person name="Ham Y.J."/>
        </authorList>
    </citation>
    <scope>NUCLEOTIDE SEQUENCE [LARGE SCALE GENOMIC DNA]</scope>
    <source>
        <strain evidence="7 8">MWE-103</strain>
    </source>
</reference>
<dbReference type="Proteomes" id="UP000670947">
    <property type="component" value="Unassembled WGS sequence"/>
</dbReference>
<keyword evidence="6" id="KW-0175">Coiled coil</keyword>
<comment type="catalytic activity">
    <reaction evidence="4 5">
        <text>O-phospho-L-tyrosyl-[protein] + H2O = L-tyrosyl-[protein] + phosphate</text>
        <dbReference type="Rhea" id="RHEA:10684"/>
        <dbReference type="Rhea" id="RHEA-COMP:10136"/>
        <dbReference type="Rhea" id="RHEA-COMP:20101"/>
        <dbReference type="ChEBI" id="CHEBI:15377"/>
        <dbReference type="ChEBI" id="CHEBI:43474"/>
        <dbReference type="ChEBI" id="CHEBI:46858"/>
        <dbReference type="ChEBI" id="CHEBI:61978"/>
        <dbReference type="EC" id="3.1.3.48"/>
    </reaction>
</comment>
<accession>A0ABS3WI59</accession>
<comment type="caution">
    <text evidence="7">The sequence shown here is derived from an EMBL/GenBank/DDBJ whole genome shotgun (WGS) entry which is preliminary data.</text>
</comment>
<evidence type="ECO:0000256" key="4">
    <source>
        <dbReference type="ARBA" id="ARBA00051722"/>
    </source>
</evidence>